<dbReference type="GO" id="GO:0008270">
    <property type="term" value="F:zinc ion binding"/>
    <property type="evidence" value="ECO:0007669"/>
    <property type="project" value="UniProtKB-KW"/>
</dbReference>
<dbReference type="Pfam" id="PF07727">
    <property type="entry name" value="RVT_2"/>
    <property type="match status" value="2"/>
</dbReference>
<dbReference type="InterPro" id="IPR043502">
    <property type="entry name" value="DNA/RNA_pol_sf"/>
</dbReference>
<feature type="region of interest" description="Disordered" evidence="4">
    <location>
        <begin position="454"/>
        <end position="494"/>
    </location>
</feature>
<dbReference type="SUPFAM" id="SSF56672">
    <property type="entry name" value="DNA/RNA polymerases"/>
    <property type="match status" value="1"/>
</dbReference>
<dbReference type="GO" id="GO:0003676">
    <property type="term" value="F:nucleic acid binding"/>
    <property type="evidence" value="ECO:0007669"/>
    <property type="project" value="InterPro"/>
</dbReference>
<gene>
    <name evidence="6" type="ORF">Tci_025934</name>
</gene>
<dbReference type="InterPro" id="IPR036875">
    <property type="entry name" value="Znf_CCHC_sf"/>
</dbReference>
<keyword evidence="2" id="KW-0479">Metal-binding</keyword>
<reference evidence="6" key="1">
    <citation type="journal article" date="2019" name="Sci. Rep.">
        <title>Draft genome of Tanacetum cinerariifolium, the natural source of mosquito coil.</title>
        <authorList>
            <person name="Yamashiro T."/>
            <person name="Shiraishi A."/>
            <person name="Satake H."/>
            <person name="Nakayama K."/>
        </authorList>
    </citation>
    <scope>NUCLEOTIDE SEQUENCE</scope>
</reference>
<keyword evidence="1" id="KW-0645">Protease</keyword>
<accession>A0A6L2KXJ3</accession>
<evidence type="ECO:0000313" key="6">
    <source>
        <dbReference type="EMBL" id="GEU53956.1"/>
    </source>
</evidence>
<feature type="coiled-coil region" evidence="3">
    <location>
        <begin position="65"/>
        <end position="92"/>
    </location>
</feature>
<dbReference type="GO" id="GO:0004190">
    <property type="term" value="F:aspartic-type endopeptidase activity"/>
    <property type="evidence" value="ECO:0007669"/>
    <property type="project" value="UniProtKB-KW"/>
</dbReference>
<keyword evidence="1" id="KW-0064">Aspartyl protease</keyword>
<evidence type="ECO:0000256" key="4">
    <source>
        <dbReference type="SAM" id="MobiDB-lite"/>
    </source>
</evidence>
<keyword evidence="1" id="KW-0378">Hydrolase</keyword>
<evidence type="ECO:0000259" key="5">
    <source>
        <dbReference type="PROSITE" id="PS50158"/>
    </source>
</evidence>
<feature type="coiled-coil region" evidence="3">
    <location>
        <begin position="1249"/>
        <end position="1287"/>
    </location>
</feature>
<dbReference type="InterPro" id="IPR013103">
    <property type="entry name" value="RVT_2"/>
</dbReference>
<proteinExistence type="predicted"/>
<dbReference type="Pfam" id="PF13976">
    <property type="entry name" value="gag_pre-integrs"/>
    <property type="match status" value="1"/>
</dbReference>
<dbReference type="Gene3D" id="4.10.60.10">
    <property type="entry name" value="Zinc finger, CCHC-type"/>
    <property type="match status" value="1"/>
</dbReference>
<dbReference type="SUPFAM" id="SSF57756">
    <property type="entry name" value="Retrovirus zinc finger-like domains"/>
    <property type="match status" value="1"/>
</dbReference>
<dbReference type="InterPro" id="IPR025724">
    <property type="entry name" value="GAG-pre-integrase_dom"/>
</dbReference>
<evidence type="ECO:0000256" key="3">
    <source>
        <dbReference type="SAM" id="Coils"/>
    </source>
</evidence>
<dbReference type="InterPro" id="IPR054722">
    <property type="entry name" value="PolX-like_BBD"/>
</dbReference>
<evidence type="ECO:0000256" key="2">
    <source>
        <dbReference type="PROSITE-ProRule" id="PRU00047"/>
    </source>
</evidence>
<keyword evidence="2" id="KW-0862">Zinc</keyword>
<name>A0A6L2KXJ3_TANCI</name>
<feature type="compositionally biased region" description="Basic and acidic residues" evidence="4">
    <location>
        <begin position="480"/>
        <end position="491"/>
    </location>
</feature>
<sequence>MTDYSLWEVILNGDSPIPARVIEGVVQLVVPTTTEHRLARKNELKAHGTLLMALTNKHQLKFNIHKDAKTLMEAIEKRLQKLISQLEIFRESLSQEDINLKFLRSLPAEWRTHTLIWRNKTDLEDQILDDLFNIFKIYEAEVKSSSTTSTSTQNIAFVSSQNTNSTTESRTRRNLGENGPTSMGFDMSKVKCYNCHRKGHFTRECSYDWSFQAEEKPTNYALMAFTSLSSSNFDNEGNPQHAKKDKGVIDSGCSRHIIGNMSYLSDFKEINNGYVAFGGNPKGGKISGKDKIRTGKLDFDDVCFVKELKFNLFSVSQMCDKKNNVLFTYTECIVLSPEFKLPNENQVLLRVPRENNMYNADLKNIVPFRDLTYLFAKATLDESNLWHKRLGHINFKTMNKVVKGNQSNPRAGVQEQFDAEKVGKENVQQYVIFPLWSSGFKDPQNTDSNATFEVKEPEFEVKKPESEVHVSPSSSAKTKKRDDKTNREAKGSSHVKVSTRYRNLSVEFKDFFYNSINEVNAAALEDITYYNDEEDVGAEDDFSNPETTITVNPIPTTRVHKDHPMTQIIGDLSSTTQIRSMIRMVKDQGHTQEEGIDYEEVFTLVARIEAIRLFLAYASFMGFMVYQMDVKSAFLYETIKEEVYVCQPPVFEDPGYPDKVYKVVKRGKIDQTLFIKKQKGDILLVQVYVDEIIFGSTNKDLCKAFEKLIKDKFQMSSMGELTFFLGLQVKQKSDGIFISQDKYVAEILRKFGLTDGKSDSTPIDTEKPLLKDPDGEDVDVHTYKSMIGSLMYLTSSRPDIMFAVCACARFQVTPKASHLHAVKRIFRYLKSKPHLGLWYPKDSPLNLVAYSDSDYAVVATLSTEVEYVAAASCCAQVLWIQNQLLDYGTSWNEFSSSMTSAVICLSTAQVGDLSSHTTKFSSPSLTQKVFANMRRIGKRFSKVETPLFEGIIVAQQADDVADEVAAGVDVDDKVEALEQDKVAHVFEIIKLKQKVKKIERKNKLKVSRLRILRKVGTTQRVESSTDTIMDDHEDASKQGEIIANIDADEDVTLKDVADDKVKENADVQGRPEESQAQIYKIYLEHADKVLSMQDDESEPAELKEVVEVVTTAKLMTKVVTAAATITAATITAAPSAARRRKGVVIRDPEETTALSIIIHSEPKSKDKGKGIMVQEPKPLKKQAQIEKEKEDNAVLRYQALKRKPQTEAQAKKNMMIYLRNMAEFKMDYFKGMSYDDIRPIFEKYFNSNLVFLEKTKEQLEEVESRALKRTSESLKEKAAKKQKLDEEVHVVDYEIYLENNKPFYKIIRAEGSHQLFLSFLSLLRIFDREDLKMLWQRVHERFAYSKPKNFSDDF</sequence>
<keyword evidence="2" id="KW-0863">Zinc-finger</keyword>
<dbReference type="PROSITE" id="PS50158">
    <property type="entry name" value="ZF_CCHC"/>
    <property type="match status" value="1"/>
</dbReference>
<keyword evidence="3" id="KW-0175">Coiled coil</keyword>
<dbReference type="Pfam" id="PF22936">
    <property type="entry name" value="Pol_BBD"/>
    <property type="match status" value="1"/>
</dbReference>
<dbReference type="PANTHER" id="PTHR11439:SF495">
    <property type="entry name" value="REVERSE TRANSCRIPTASE, RNA-DEPENDENT DNA POLYMERASE-RELATED"/>
    <property type="match status" value="1"/>
</dbReference>
<comment type="caution">
    <text evidence="6">The sequence shown here is derived from an EMBL/GenBank/DDBJ whole genome shotgun (WGS) entry which is preliminary data.</text>
</comment>
<protein>
    <submittedName>
        <fullName evidence="6">Putative ribonuclease H-like domain-containing protein</fullName>
    </submittedName>
</protein>
<feature type="compositionally biased region" description="Basic and acidic residues" evidence="4">
    <location>
        <begin position="454"/>
        <end position="468"/>
    </location>
</feature>
<dbReference type="EMBL" id="BKCJ010003254">
    <property type="protein sequence ID" value="GEU53956.1"/>
    <property type="molecule type" value="Genomic_DNA"/>
</dbReference>
<dbReference type="PANTHER" id="PTHR11439">
    <property type="entry name" value="GAG-POL-RELATED RETROTRANSPOSON"/>
    <property type="match status" value="1"/>
</dbReference>
<evidence type="ECO:0000256" key="1">
    <source>
        <dbReference type="ARBA" id="ARBA00022750"/>
    </source>
</evidence>
<feature type="region of interest" description="Disordered" evidence="4">
    <location>
        <begin position="161"/>
        <end position="180"/>
    </location>
</feature>
<organism evidence="6">
    <name type="scientific">Tanacetum cinerariifolium</name>
    <name type="common">Dalmatian daisy</name>
    <name type="synonym">Chrysanthemum cinerariifolium</name>
    <dbReference type="NCBI Taxonomy" id="118510"/>
    <lineage>
        <taxon>Eukaryota</taxon>
        <taxon>Viridiplantae</taxon>
        <taxon>Streptophyta</taxon>
        <taxon>Embryophyta</taxon>
        <taxon>Tracheophyta</taxon>
        <taxon>Spermatophyta</taxon>
        <taxon>Magnoliopsida</taxon>
        <taxon>eudicotyledons</taxon>
        <taxon>Gunneridae</taxon>
        <taxon>Pentapetalae</taxon>
        <taxon>asterids</taxon>
        <taxon>campanulids</taxon>
        <taxon>Asterales</taxon>
        <taxon>Asteraceae</taxon>
        <taxon>Asteroideae</taxon>
        <taxon>Anthemideae</taxon>
        <taxon>Anthemidinae</taxon>
        <taxon>Tanacetum</taxon>
    </lineage>
</organism>
<dbReference type="InterPro" id="IPR001878">
    <property type="entry name" value="Znf_CCHC"/>
</dbReference>
<feature type="domain" description="CCHC-type" evidence="5">
    <location>
        <begin position="191"/>
        <end position="205"/>
    </location>
</feature>